<dbReference type="RefSeq" id="WP_048670004.1">
    <property type="nucleotide sequence ID" value="NZ_CBTJ020000001.1"/>
</dbReference>
<dbReference type="AlphaFoldDB" id="W6MAU6"/>
<comment type="function">
    <text evidence="1 8">Attaches a formyl group to the free amino group of methionyl-tRNA(fMet). The formyl group appears to play a dual role in the initiator identity of N-formylmethionyl-tRNA by promoting its recognition by IF2 and preventing the misappropriation of this tRNA by the elongation apparatus.</text>
</comment>
<evidence type="ECO:0000256" key="2">
    <source>
        <dbReference type="ARBA" id="ARBA00010699"/>
    </source>
</evidence>
<organism evidence="11 12">
    <name type="scientific">Candidatus Competibacter denitrificans Run_A_D11</name>
    <dbReference type="NCBI Taxonomy" id="1400863"/>
    <lineage>
        <taxon>Bacteria</taxon>
        <taxon>Pseudomonadati</taxon>
        <taxon>Pseudomonadota</taxon>
        <taxon>Gammaproteobacteria</taxon>
        <taxon>Candidatus Competibacteraceae</taxon>
        <taxon>Candidatus Competibacter</taxon>
    </lineage>
</organism>
<dbReference type="PANTHER" id="PTHR11138">
    <property type="entry name" value="METHIONYL-TRNA FORMYLTRANSFERASE"/>
    <property type="match status" value="1"/>
</dbReference>
<dbReference type="InterPro" id="IPR011034">
    <property type="entry name" value="Formyl_transferase-like_C_sf"/>
</dbReference>
<reference evidence="11" key="2">
    <citation type="submission" date="2014-03" db="EMBL/GenBank/DDBJ databases">
        <title>Candidatus Competibacter-lineage genomes retrieved from metagenomes reveal functional metabolic diversity.</title>
        <authorList>
            <person name="McIlroy S.J."/>
            <person name="Albertsen M."/>
            <person name="Andresen E.K."/>
            <person name="Saunders A.M."/>
            <person name="Kristiansen R."/>
            <person name="Stokholm-Bjerregaard M."/>
            <person name="Nielsen K.L."/>
            <person name="Nielsen P.H."/>
        </authorList>
    </citation>
    <scope>NUCLEOTIDE SEQUENCE</scope>
    <source>
        <strain evidence="11">Run_A_D11</strain>
    </source>
</reference>
<evidence type="ECO:0000256" key="1">
    <source>
        <dbReference type="ARBA" id="ARBA00002606"/>
    </source>
</evidence>
<evidence type="ECO:0000256" key="8">
    <source>
        <dbReference type="HAMAP-Rule" id="MF_00182"/>
    </source>
</evidence>
<keyword evidence="6 8" id="KW-0648">Protein biosynthesis</keyword>
<dbReference type="EMBL" id="CBTJ020000001">
    <property type="protein sequence ID" value="CDI00928.1"/>
    <property type="molecule type" value="Genomic_DNA"/>
</dbReference>
<dbReference type="SUPFAM" id="SSF50486">
    <property type="entry name" value="FMT C-terminal domain-like"/>
    <property type="match status" value="1"/>
</dbReference>
<dbReference type="GO" id="GO:0004479">
    <property type="term" value="F:methionyl-tRNA formyltransferase activity"/>
    <property type="evidence" value="ECO:0007669"/>
    <property type="project" value="UniProtKB-UniRule"/>
</dbReference>
<feature type="domain" description="Formyl transferase C-terminal" evidence="10">
    <location>
        <begin position="208"/>
        <end position="304"/>
    </location>
</feature>
<evidence type="ECO:0000259" key="9">
    <source>
        <dbReference type="Pfam" id="PF00551"/>
    </source>
</evidence>
<proteinExistence type="inferred from homology"/>
<keyword evidence="5 8" id="KW-0808">Transferase</keyword>
<dbReference type="Pfam" id="PF00551">
    <property type="entry name" value="Formyl_trans_N"/>
    <property type="match status" value="1"/>
</dbReference>
<dbReference type="InterPro" id="IPR036477">
    <property type="entry name" value="Formyl_transf_N_sf"/>
</dbReference>
<comment type="catalytic activity">
    <reaction evidence="7 8">
        <text>L-methionyl-tRNA(fMet) + (6R)-10-formyltetrahydrofolate = N-formyl-L-methionyl-tRNA(fMet) + (6S)-5,6,7,8-tetrahydrofolate + H(+)</text>
        <dbReference type="Rhea" id="RHEA:24380"/>
        <dbReference type="Rhea" id="RHEA-COMP:9952"/>
        <dbReference type="Rhea" id="RHEA-COMP:9953"/>
        <dbReference type="ChEBI" id="CHEBI:15378"/>
        <dbReference type="ChEBI" id="CHEBI:57453"/>
        <dbReference type="ChEBI" id="CHEBI:78530"/>
        <dbReference type="ChEBI" id="CHEBI:78844"/>
        <dbReference type="ChEBI" id="CHEBI:195366"/>
        <dbReference type="EC" id="2.1.2.9"/>
    </reaction>
</comment>
<dbReference type="CDD" id="cd08646">
    <property type="entry name" value="FMT_core_Met-tRNA-FMT_N"/>
    <property type="match status" value="1"/>
</dbReference>
<protein>
    <recommendedName>
        <fullName evidence="4 8">Methionyl-tRNA formyltransferase</fullName>
        <ecNumber evidence="3 8">2.1.2.9</ecNumber>
    </recommendedName>
</protein>
<comment type="similarity">
    <text evidence="2 8">Belongs to the Fmt family.</text>
</comment>
<evidence type="ECO:0000259" key="10">
    <source>
        <dbReference type="Pfam" id="PF02911"/>
    </source>
</evidence>
<dbReference type="OrthoDB" id="9802815at2"/>
<reference evidence="11" key="1">
    <citation type="submission" date="2013-07" db="EMBL/GenBank/DDBJ databases">
        <authorList>
            <person name="McIlroy S."/>
        </authorList>
    </citation>
    <scope>NUCLEOTIDE SEQUENCE [LARGE SCALE GENOMIC DNA]</scope>
    <source>
        <strain evidence="11">Run_A_D11</strain>
    </source>
</reference>
<dbReference type="InterPro" id="IPR044135">
    <property type="entry name" value="Met-tRNA-FMT_C"/>
</dbReference>
<accession>W6MAU6</accession>
<dbReference type="Gene3D" id="3.10.25.10">
    <property type="entry name" value="Formyl transferase, C-terminal domain"/>
    <property type="match status" value="1"/>
</dbReference>
<feature type="binding site" evidence="8">
    <location>
        <begin position="114"/>
        <end position="117"/>
    </location>
    <ligand>
        <name>(6S)-5,6,7,8-tetrahydrofolate</name>
        <dbReference type="ChEBI" id="CHEBI:57453"/>
    </ligand>
</feature>
<dbReference type="InterPro" id="IPR041711">
    <property type="entry name" value="Met-tRNA-FMT_N"/>
</dbReference>
<dbReference type="InterPro" id="IPR001555">
    <property type="entry name" value="GART_AS"/>
</dbReference>
<evidence type="ECO:0000256" key="5">
    <source>
        <dbReference type="ARBA" id="ARBA00022679"/>
    </source>
</evidence>
<sequence length="315" mass="33155">MSRVAARLIFAGTPDFAVSSLRALLETDHPPIAVYTQPDRPAGRGRRLAPSPVKIQALAAGMPVYQPTSLRDPGVQAELAALAPDLLVVAAYGLILPPAVLAIPRLGCVNVHASLLPRWRGAAPIQRAILAGDTETGICIMQMAAGLDTGPVYARASYPIPPGMTGGELHDHLAALGAITLRQTLPSLLAGTLIPQPQDDTRATYAAKLEKAETELDWTQPAPMLERRVLAFNPYPVAQTHLDGQTVRIWRARAEESPCDAPPGTVVHEGPTGIGVACGSGVLSLTKVQLPGGRPLPVAAFLTARRLVGRRLGPA</sequence>
<evidence type="ECO:0000313" key="12">
    <source>
        <dbReference type="Proteomes" id="UP000035760"/>
    </source>
</evidence>
<evidence type="ECO:0000256" key="4">
    <source>
        <dbReference type="ARBA" id="ARBA00016014"/>
    </source>
</evidence>
<name>W6MAU6_9GAMM</name>
<dbReference type="InterPro" id="IPR005794">
    <property type="entry name" value="Fmt"/>
</dbReference>
<dbReference type="HAMAP" id="MF_00182">
    <property type="entry name" value="Formyl_trans"/>
    <property type="match status" value="1"/>
</dbReference>
<dbReference type="Gene3D" id="3.40.50.170">
    <property type="entry name" value="Formyl transferase, N-terminal domain"/>
    <property type="match status" value="1"/>
</dbReference>
<dbReference type="Proteomes" id="UP000035760">
    <property type="component" value="Unassembled WGS sequence"/>
</dbReference>
<dbReference type="InterPro" id="IPR002376">
    <property type="entry name" value="Formyl_transf_N"/>
</dbReference>
<evidence type="ECO:0000256" key="3">
    <source>
        <dbReference type="ARBA" id="ARBA00012261"/>
    </source>
</evidence>
<gene>
    <name evidence="8 11" type="primary">fmt</name>
    <name evidence="11" type="ORF">BN873_10184</name>
</gene>
<evidence type="ECO:0000313" key="11">
    <source>
        <dbReference type="EMBL" id="CDI00928.1"/>
    </source>
</evidence>
<dbReference type="SUPFAM" id="SSF53328">
    <property type="entry name" value="Formyltransferase"/>
    <property type="match status" value="1"/>
</dbReference>
<dbReference type="CDD" id="cd08704">
    <property type="entry name" value="Met_tRNA_FMT_C"/>
    <property type="match status" value="1"/>
</dbReference>
<dbReference type="EC" id="2.1.2.9" evidence="3 8"/>
<feature type="domain" description="Formyl transferase N-terminal" evidence="9">
    <location>
        <begin position="9"/>
        <end position="181"/>
    </location>
</feature>
<dbReference type="Pfam" id="PF02911">
    <property type="entry name" value="Formyl_trans_C"/>
    <property type="match status" value="1"/>
</dbReference>
<dbReference type="PANTHER" id="PTHR11138:SF5">
    <property type="entry name" value="METHIONYL-TRNA FORMYLTRANSFERASE, MITOCHONDRIAL"/>
    <property type="match status" value="1"/>
</dbReference>
<keyword evidence="12" id="KW-1185">Reference proteome</keyword>
<dbReference type="InterPro" id="IPR005793">
    <property type="entry name" value="Formyl_trans_C"/>
</dbReference>
<dbReference type="InterPro" id="IPR037022">
    <property type="entry name" value="Formyl_trans_C_sf"/>
</dbReference>
<evidence type="ECO:0000256" key="6">
    <source>
        <dbReference type="ARBA" id="ARBA00022917"/>
    </source>
</evidence>
<dbReference type="NCBIfam" id="TIGR00460">
    <property type="entry name" value="fmt"/>
    <property type="match status" value="1"/>
</dbReference>
<evidence type="ECO:0000256" key="7">
    <source>
        <dbReference type="ARBA" id="ARBA00048558"/>
    </source>
</evidence>
<dbReference type="GO" id="GO:0005829">
    <property type="term" value="C:cytosol"/>
    <property type="evidence" value="ECO:0007669"/>
    <property type="project" value="TreeGrafter"/>
</dbReference>
<dbReference type="PROSITE" id="PS00373">
    <property type="entry name" value="GART"/>
    <property type="match status" value="1"/>
</dbReference>
<comment type="caution">
    <text evidence="11">The sequence shown here is derived from an EMBL/GenBank/DDBJ whole genome shotgun (WGS) entry which is preliminary data.</text>
</comment>
<dbReference type="STRING" id="1400863.BN873_10184"/>